<evidence type="ECO:0000313" key="2">
    <source>
        <dbReference type="EMBL" id="MDT0497613.1"/>
    </source>
</evidence>
<sequence>MRGGASLASSTAYTERACEALQTAQRQLDWLSLALEPRLYGYPQFHARLRAFLLRHHRVRVRLLLIEPMRVLLQAGQGIDFIRSMSSRVEIRTASPELAVAHEEWMILDQRRWLHTAPPPARGGFDEARPAEVRPRQRLFDQWWEVAPPASALRRLHL</sequence>
<gene>
    <name evidence="2" type="ORF">RM530_09590</name>
</gene>
<accession>A0ABU2WIB6</accession>
<dbReference type="RefSeq" id="WP_311365006.1">
    <property type="nucleotide sequence ID" value="NZ_JAVRIC010000012.1"/>
</dbReference>
<proteinExistence type="predicted"/>
<dbReference type="InterPro" id="IPR057691">
    <property type="entry name" value="DUF7931"/>
</dbReference>
<organism evidence="2 3">
    <name type="scientific">Banduia mediterranea</name>
    <dbReference type="NCBI Taxonomy" id="3075609"/>
    <lineage>
        <taxon>Bacteria</taxon>
        <taxon>Pseudomonadati</taxon>
        <taxon>Pseudomonadota</taxon>
        <taxon>Gammaproteobacteria</taxon>
        <taxon>Nevskiales</taxon>
        <taxon>Algiphilaceae</taxon>
        <taxon>Banduia</taxon>
    </lineage>
</organism>
<comment type="caution">
    <text evidence="2">The sequence shown here is derived from an EMBL/GenBank/DDBJ whole genome shotgun (WGS) entry which is preliminary data.</text>
</comment>
<dbReference type="Pfam" id="PF25559">
    <property type="entry name" value="DUF7931"/>
    <property type="match status" value="1"/>
</dbReference>
<evidence type="ECO:0000259" key="1">
    <source>
        <dbReference type="Pfam" id="PF25559"/>
    </source>
</evidence>
<feature type="domain" description="DUF7931" evidence="1">
    <location>
        <begin position="13"/>
        <end position="156"/>
    </location>
</feature>
<keyword evidence="3" id="KW-1185">Reference proteome</keyword>
<dbReference type="Proteomes" id="UP001254608">
    <property type="component" value="Unassembled WGS sequence"/>
</dbReference>
<dbReference type="EMBL" id="JAVRIC010000012">
    <property type="protein sequence ID" value="MDT0497613.1"/>
    <property type="molecule type" value="Genomic_DNA"/>
</dbReference>
<name>A0ABU2WIB6_9GAMM</name>
<evidence type="ECO:0000313" key="3">
    <source>
        <dbReference type="Proteomes" id="UP001254608"/>
    </source>
</evidence>
<protein>
    <recommendedName>
        <fullName evidence="1">DUF7931 domain-containing protein</fullName>
    </recommendedName>
</protein>
<reference evidence="2 3" key="1">
    <citation type="submission" date="2023-09" db="EMBL/GenBank/DDBJ databases">
        <authorList>
            <person name="Rey-Velasco X."/>
        </authorList>
    </citation>
    <scope>NUCLEOTIDE SEQUENCE [LARGE SCALE GENOMIC DNA]</scope>
    <source>
        <strain evidence="2 3">W345</strain>
    </source>
</reference>